<feature type="non-terminal residue" evidence="3">
    <location>
        <position position="1"/>
    </location>
</feature>
<organism evidence="3 4">
    <name type="scientific">Photobacterium damselae subsp. damselae</name>
    <name type="common">Listonella damsela</name>
    <dbReference type="NCBI Taxonomy" id="85581"/>
    <lineage>
        <taxon>Bacteria</taxon>
        <taxon>Pseudomonadati</taxon>
        <taxon>Pseudomonadota</taxon>
        <taxon>Gammaproteobacteria</taxon>
        <taxon>Vibrionales</taxon>
        <taxon>Vibrionaceae</taxon>
        <taxon>Photobacterium</taxon>
    </lineage>
</organism>
<gene>
    <name evidence="3" type="ORF">HWA77_13735</name>
</gene>
<evidence type="ECO:0000256" key="1">
    <source>
        <dbReference type="SAM" id="MobiDB-lite"/>
    </source>
</evidence>
<sequence length="446" mass="45928">CNSVTDCSSPIGEAANGEVEGYAITVSDNVDFADAPDTYLTLAGSGGPFHYGDATLFVGDQASDGEPDGLPSATANGDDENASPDDEDGVNVISPININATDYSLTVEASNTTGSTANLIVWIDFDKSGTFETSEAQVTTVPDATSEGQFVFNWTGLSGLTAGVTYARIRITTDTITAASIGGVANNGEVEDHLIVMGTFDLGDAPDTYGTDRTDASGEGVGPMHTPSATIFLGAVATDAEANGFVDGVDDNGLAQDDDLAGVDDEDGVTIPASIMAEPGSTESLTVRVNTDVDATVYGWLDFNRDGVFDVATEAATPVSITSADNGTDISLDFTTPDNVLDGGSYLRVRICSTATTCSTPHDVATDGEIEDHRIILDVAYDYGDAPESLGYNTLFTSNGARHRLGNTTLSLGSTIGDGDTDGFGDGTDDNGDATDDDTTGSDDED</sequence>
<reference evidence="3 4" key="1">
    <citation type="submission" date="2020-06" db="EMBL/GenBank/DDBJ databases">
        <title>Photobacterium damselae subsp. damselae comparative genomics.</title>
        <authorList>
            <person name="Osorio C.R."/>
        </authorList>
    </citation>
    <scope>NUCLEOTIDE SEQUENCE [LARGE SCALE GENOMIC DNA]</scope>
    <source>
        <strain evidence="3 4">TW250/03</strain>
    </source>
</reference>
<feature type="region of interest" description="Disordered" evidence="1">
    <location>
        <begin position="410"/>
        <end position="446"/>
    </location>
</feature>
<feature type="compositionally biased region" description="Acidic residues" evidence="1">
    <location>
        <begin position="77"/>
        <end position="89"/>
    </location>
</feature>
<feature type="domain" description="GEVED" evidence="2">
    <location>
        <begin position="119"/>
        <end position="195"/>
    </location>
</feature>
<name>A0A850QT01_PHODD</name>
<feature type="compositionally biased region" description="Acidic residues" evidence="1">
    <location>
        <begin position="419"/>
        <end position="446"/>
    </location>
</feature>
<comment type="caution">
    <text evidence="3">The sequence shown here is derived from an EMBL/GenBank/DDBJ whole genome shotgun (WGS) entry which is preliminary data.</text>
</comment>
<accession>A0A850QT01</accession>
<feature type="domain" description="GEVED" evidence="2">
    <location>
        <begin position="297"/>
        <end position="375"/>
    </location>
</feature>
<dbReference type="AlphaFoldDB" id="A0A850QT01"/>
<evidence type="ECO:0000313" key="4">
    <source>
        <dbReference type="Proteomes" id="UP000533429"/>
    </source>
</evidence>
<evidence type="ECO:0000259" key="2">
    <source>
        <dbReference type="Pfam" id="PF20009"/>
    </source>
</evidence>
<dbReference type="InterPro" id="IPR045474">
    <property type="entry name" value="GEVED"/>
</dbReference>
<proteinExistence type="predicted"/>
<protein>
    <recommendedName>
        <fullName evidence="2">GEVED domain-containing protein</fullName>
    </recommendedName>
</protein>
<dbReference type="Pfam" id="PF20009">
    <property type="entry name" value="GEVED"/>
    <property type="match status" value="2"/>
</dbReference>
<feature type="region of interest" description="Disordered" evidence="1">
    <location>
        <begin position="60"/>
        <end position="91"/>
    </location>
</feature>
<evidence type="ECO:0000313" key="3">
    <source>
        <dbReference type="EMBL" id="NVP01273.1"/>
    </source>
</evidence>
<dbReference type="EMBL" id="JABXOR010000857">
    <property type="protein sequence ID" value="NVP01273.1"/>
    <property type="molecule type" value="Genomic_DNA"/>
</dbReference>
<feature type="non-terminal residue" evidence="3">
    <location>
        <position position="446"/>
    </location>
</feature>
<dbReference type="Proteomes" id="UP000533429">
    <property type="component" value="Unassembled WGS sequence"/>
</dbReference>